<comment type="similarity">
    <text evidence="2">Belongs to the NADH:flavin oxidoreductase/NADH oxidase family.</text>
</comment>
<dbReference type="Pfam" id="PF00724">
    <property type="entry name" value="Oxidored_FMN"/>
    <property type="match status" value="1"/>
</dbReference>
<keyword evidence="3" id="KW-0560">Oxidoreductase</keyword>
<dbReference type="OrthoDB" id="8985337at2"/>
<dbReference type="InterPro" id="IPR001155">
    <property type="entry name" value="OxRdtase_FMN_N"/>
</dbReference>
<dbReference type="SUPFAM" id="SSF51395">
    <property type="entry name" value="FMN-linked oxidoreductases"/>
    <property type="match status" value="1"/>
</dbReference>
<comment type="cofactor">
    <cofactor evidence="1">
        <name>FMN</name>
        <dbReference type="ChEBI" id="CHEBI:58210"/>
    </cofactor>
</comment>
<dbReference type="Gene3D" id="3.20.20.70">
    <property type="entry name" value="Aldolase class I"/>
    <property type="match status" value="1"/>
</dbReference>
<name>C6XCF3_METGS</name>
<dbReference type="EMBL" id="CP001674">
    <property type="protein sequence ID" value="ACT50228.1"/>
    <property type="molecule type" value="Genomic_DNA"/>
</dbReference>
<dbReference type="HOGENOM" id="CLU_012153_0_0_4"/>
<dbReference type="KEGG" id="mei:Msip34_0981"/>
<reference evidence="6" key="1">
    <citation type="submission" date="2009-07" db="EMBL/GenBank/DDBJ databases">
        <title>Complete sequence of chromosome of Methylovorus sp. SIP3-4.</title>
        <authorList>
            <person name="Lucas S."/>
            <person name="Copeland A."/>
            <person name="Lapidus A."/>
            <person name="Glavina del Rio T."/>
            <person name="Tice H."/>
            <person name="Bruce D."/>
            <person name="Goodwin L."/>
            <person name="Pitluck S."/>
            <person name="Clum A."/>
            <person name="Larimer F."/>
            <person name="Land M."/>
            <person name="Hauser L."/>
            <person name="Kyrpides N."/>
            <person name="Mikhailova N."/>
            <person name="Kayluzhnaya M."/>
            <person name="Chistoserdova L."/>
        </authorList>
    </citation>
    <scope>NUCLEOTIDE SEQUENCE [LARGE SCALE GENOMIC DNA]</scope>
    <source>
        <strain evidence="6">SIP3-4</strain>
    </source>
</reference>
<protein>
    <submittedName>
        <fullName evidence="5">NADH:flavin oxidoreductase/NADH oxidase</fullName>
    </submittedName>
</protein>
<dbReference type="AlphaFoldDB" id="C6XCF3"/>
<dbReference type="InterPro" id="IPR013785">
    <property type="entry name" value="Aldolase_TIM"/>
</dbReference>
<evidence type="ECO:0000313" key="5">
    <source>
        <dbReference type="EMBL" id="ACT50228.1"/>
    </source>
</evidence>
<accession>C6XCF3</accession>
<dbReference type="GO" id="GO:0005829">
    <property type="term" value="C:cytosol"/>
    <property type="evidence" value="ECO:0007669"/>
    <property type="project" value="UniProtKB-ARBA"/>
</dbReference>
<dbReference type="GO" id="GO:0010181">
    <property type="term" value="F:FMN binding"/>
    <property type="evidence" value="ECO:0007669"/>
    <property type="project" value="InterPro"/>
</dbReference>
<dbReference type="PANTHER" id="PTHR22893">
    <property type="entry name" value="NADH OXIDOREDUCTASE-RELATED"/>
    <property type="match status" value="1"/>
</dbReference>
<feature type="domain" description="NADH:flavin oxidoreductase/NADH oxidase N-terminal" evidence="4">
    <location>
        <begin position="3"/>
        <end position="333"/>
    </location>
</feature>
<dbReference type="FunFam" id="3.20.20.70:FF:000059">
    <property type="entry name" value="N-ethylmaleimide reductase, FMN-linked"/>
    <property type="match status" value="1"/>
</dbReference>
<reference evidence="5 6" key="2">
    <citation type="journal article" date="2011" name="J. Bacteriol.">
        <title>Genomes of three methylotrophs from a single niche uncover genetic and metabolic divergence of Methylophilaceae.</title>
        <authorList>
            <person name="Lapidus A."/>
            <person name="Clum A."/>
            <person name="Labutti K."/>
            <person name="Kaluzhnaya M.G."/>
            <person name="Lim S."/>
            <person name="Beck D.A."/>
            <person name="Glavina Del Rio T."/>
            <person name="Nolan M."/>
            <person name="Mavromatis K."/>
            <person name="Huntemann M."/>
            <person name="Lucas S."/>
            <person name="Lidstrom M.E."/>
            <person name="Ivanova N."/>
            <person name="Chistoserdova L."/>
        </authorList>
    </citation>
    <scope>NUCLEOTIDE SEQUENCE [LARGE SCALE GENOMIC DNA]</scope>
    <source>
        <strain evidence="5 6">SIP3-4</strain>
    </source>
</reference>
<gene>
    <name evidence="5" type="ordered locus">Msip34_0981</name>
</gene>
<dbReference type="GO" id="GO:0016628">
    <property type="term" value="F:oxidoreductase activity, acting on the CH-CH group of donors, NAD or NADP as acceptor"/>
    <property type="evidence" value="ECO:0007669"/>
    <property type="project" value="UniProtKB-ARBA"/>
</dbReference>
<evidence type="ECO:0000256" key="1">
    <source>
        <dbReference type="ARBA" id="ARBA00001917"/>
    </source>
</evidence>
<dbReference type="PANTHER" id="PTHR22893:SF91">
    <property type="entry name" value="NADPH DEHYDROGENASE 2-RELATED"/>
    <property type="match status" value="1"/>
</dbReference>
<dbReference type="STRING" id="582744.Msip34_0981"/>
<evidence type="ECO:0000256" key="3">
    <source>
        <dbReference type="ARBA" id="ARBA00023002"/>
    </source>
</evidence>
<dbReference type="CDD" id="cd02933">
    <property type="entry name" value="OYE_like_FMN"/>
    <property type="match status" value="1"/>
</dbReference>
<evidence type="ECO:0000259" key="4">
    <source>
        <dbReference type="Pfam" id="PF00724"/>
    </source>
</evidence>
<evidence type="ECO:0000313" key="6">
    <source>
        <dbReference type="Proteomes" id="UP000002743"/>
    </source>
</evidence>
<dbReference type="InterPro" id="IPR045247">
    <property type="entry name" value="Oye-like"/>
</dbReference>
<keyword evidence="6" id="KW-1185">Reference proteome</keyword>
<evidence type="ECO:0000256" key="2">
    <source>
        <dbReference type="ARBA" id="ARBA00005979"/>
    </source>
</evidence>
<dbReference type="eggNOG" id="COG1902">
    <property type="taxonomic scope" value="Bacteria"/>
</dbReference>
<dbReference type="Proteomes" id="UP000002743">
    <property type="component" value="Chromosome"/>
</dbReference>
<sequence length="358" mass="38101">MTDLFSPVSLGSIQLKNRMVMAPLTRNRAGTGNVPTDLNALYYQQRASAGLIITEATPISAMAHGYPATPGIHTPAQVEGWKKVVQAVHAQGGKIVLQLWHVGRISHPSLLPDNALPVAPSAIKPAGQAFTYQGLQDFVTPRALELAELPGIVADYATATKHALEAGFDGVEVHAANGYLLDQFLRDGSNKRTDQYGGSLENRSRLLLEVVNAVIAVAGADKVGVRISPLNPFNDMADSNPQALFNHVAEVLSPLGLAYLHAVEGGMGGGEVAPFDFNVLRKHFKGPYIANLAYDKAKGNAAIASGHADAIAYGVPFLANPDLVERFRQDAPLNAPDQASFYGGTEKGYTDYPTLQQA</sequence>
<dbReference type="RefSeq" id="WP_015829758.1">
    <property type="nucleotide sequence ID" value="NC_012969.1"/>
</dbReference>
<organism evidence="5 6">
    <name type="scientific">Methylovorus glucosotrophus (strain SIP3-4)</name>
    <dbReference type="NCBI Taxonomy" id="582744"/>
    <lineage>
        <taxon>Bacteria</taxon>
        <taxon>Pseudomonadati</taxon>
        <taxon>Pseudomonadota</taxon>
        <taxon>Betaproteobacteria</taxon>
        <taxon>Nitrosomonadales</taxon>
        <taxon>Methylophilaceae</taxon>
        <taxon>Methylovorus</taxon>
    </lineage>
</organism>
<proteinExistence type="inferred from homology"/>